<dbReference type="GO" id="GO:0006508">
    <property type="term" value="P:proteolysis"/>
    <property type="evidence" value="ECO:0007669"/>
    <property type="project" value="UniProtKB-KW"/>
</dbReference>
<keyword evidence="3 7" id="KW-0378">Hydrolase</keyword>
<organism evidence="7 8">
    <name type="scientific">Mesotoga infera</name>
    <dbReference type="NCBI Taxonomy" id="1236046"/>
    <lineage>
        <taxon>Bacteria</taxon>
        <taxon>Thermotogati</taxon>
        <taxon>Thermotogota</taxon>
        <taxon>Thermotogae</taxon>
        <taxon>Kosmotogales</taxon>
        <taxon>Kosmotogaceae</taxon>
        <taxon>Mesotoga</taxon>
    </lineage>
</organism>
<dbReference type="Gene3D" id="3.90.1720.10">
    <property type="entry name" value="endopeptidase domain like (from Nostoc punctiforme)"/>
    <property type="match status" value="1"/>
</dbReference>
<reference evidence="7 8" key="1">
    <citation type="submission" date="2017-01" db="EMBL/GenBank/DDBJ databases">
        <authorList>
            <person name="Erauso G."/>
        </authorList>
    </citation>
    <scope>NUCLEOTIDE SEQUENCE [LARGE SCALE GENOMIC DNA]</scope>
    <source>
        <strain evidence="7">MESINF1</strain>
    </source>
</reference>
<dbReference type="InterPro" id="IPR039439">
    <property type="entry name" value="SH3b1_dom"/>
</dbReference>
<dbReference type="SUPFAM" id="SSF54001">
    <property type="entry name" value="Cysteine proteinases"/>
    <property type="match status" value="1"/>
</dbReference>
<name>A0A7Z7LHJ6_9BACT</name>
<dbReference type="EMBL" id="LS974202">
    <property type="protein sequence ID" value="SSC14031.1"/>
    <property type="molecule type" value="Genomic_DNA"/>
</dbReference>
<protein>
    <submittedName>
        <fullName evidence="7">Cell wall-associated hydrolase, invasion-associated protein</fullName>
    </submittedName>
</protein>
<dbReference type="RefSeq" id="WP_169700280.1">
    <property type="nucleotide sequence ID" value="NZ_LS974202.1"/>
</dbReference>
<dbReference type="InterPro" id="IPR000064">
    <property type="entry name" value="NLP_P60_dom"/>
</dbReference>
<evidence type="ECO:0000256" key="3">
    <source>
        <dbReference type="ARBA" id="ARBA00022801"/>
    </source>
</evidence>
<sequence>MHKQYFMVPEGTSIEMLSARFWTRRITGPGKRWLKKSELSVFNKELLDNAKREGLERFYRDLDEFPARVELDSIRAMIGEMIPEGFFARTLVSPEGEEVPKEISDDILENATNLMNQDMVLQMGLTTRRTHLRAMPTDLILVEEFLDNDDLQLTSVSLASPFVALARSRDKSWLFVQTRTYRGWIKSDHVALARNRSEVIDYRKKEEFLLATGSRVEIEPDPFLPDTWDLFLQMGDRLPLEKPKDVENPHAQGPYGCYAVKIPFRNRKGTLEFRTGLIRASEDVNMGFMKLTTKNVLRQAFKMLGERYGWGDSYKRRDCSRFVQDIYKCFGLELPRDSGVQERLIPSPRIEFTGNAVERERQLASLRPGNPLYMPGHTMIYLGQHDGHFYVIHDGSGYTDGKGRQVSVHGVFVMDLSLRTMKSQKGYIELLTSAFEIDKKLMDR</sequence>
<keyword evidence="2" id="KW-0645">Protease</keyword>
<dbReference type="Pfam" id="PF12913">
    <property type="entry name" value="SH3_6"/>
    <property type="match status" value="1"/>
</dbReference>
<evidence type="ECO:0000313" key="7">
    <source>
        <dbReference type="EMBL" id="SSC14031.1"/>
    </source>
</evidence>
<evidence type="ECO:0000256" key="1">
    <source>
        <dbReference type="ARBA" id="ARBA00007074"/>
    </source>
</evidence>
<dbReference type="AlphaFoldDB" id="A0A7Z7LHJ6"/>
<evidence type="ECO:0000259" key="5">
    <source>
        <dbReference type="Pfam" id="PF00877"/>
    </source>
</evidence>
<dbReference type="Pfam" id="PF00877">
    <property type="entry name" value="NLPC_P60"/>
    <property type="match status" value="1"/>
</dbReference>
<feature type="domain" description="NlpC/P60" evidence="5">
    <location>
        <begin position="305"/>
        <end position="385"/>
    </location>
</feature>
<feature type="domain" description="SH3b1" evidence="6">
    <location>
        <begin position="149"/>
        <end position="186"/>
    </location>
</feature>
<evidence type="ECO:0000313" key="8">
    <source>
        <dbReference type="Proteomes" id="UP000250796"/>
    </source>
</evidence>
<keyword evidence="4" id="KW-0788">Thiol protease</keyword>
<accession>A0A7Z7LHJ6</accession>
<comment type="similarity">
    <text evidence="1">Belongs to the peptidase C40 family.</text>
</comment>
<proteinExistence type="inferred from homology"/>
<dbReference type="InterPro" id="IPR038765">
    <property type="entry name" value="Papain-like_cys_pep_sf"/>
</dbReference>
<dbReference type="Proteomes" id="UP000250796">
    <property type="component" value="Chromosome MESINF"/>
</dbReference>
<gene>
    <name evidence="7" type="ORF">MESINF_2591</name>
</gene>
<evidence type="ECO:0000256" key="2">
    <source>
        <dbReference type="ARBA" id="ARBA00022670"/>
    </source>
</evidence>
<evidence type="ECO:0000259" key="6">
    <source>
        <dbReference type="Pfam" id="PF12913"/>
    </source>
</evidence>
<keyword evidence="8" id="KW-1185">Reference proteome</keyword>
<dbReference type="GO" id="GO:0008234">
    <property type="term" value="F:cysteine-type peptidase activity"/>
    <property type="evidence" value="ECO:0007669"/>
    <property type="project" value="UniProtKB-KW"/>
</dbReference>
<evidence type="ECO:0000256" key="4">
    <source>
        <dbReference type="ARBA" id="ARBA00022807"/>
    </source>
</evidence>
<dbReference type="KEGG" id="minf:MESINF_2591"/>